<dbReference type="PANTHER" id="PTHR43695:SF1">
    <property type="entry name" value="RHAMNOGALACTURONAN ACETYLESTERASE"/>
    <property type="match status" value="1"/>
</dbReference>
<feature type="compositionally biased region" description="Acidic residues" evidence="3">
    <location>
        <begin position="58"/>
        <end position="70"/>
    </location>
</feature>
<dbReference type="InterPro" id="IPR036514">
    <property type="entry name" value="SGNH_hydro_sf"/>
</dbReference>
<protein>
    <recommendedName>
        <fullName evidence="4">SGNH hydrolase-type esterase domain-containing protein</fullName>
    </recommendedName>
</protein>
<evidence type="ECO:0000313" key="6">
    <source>
        <dbReference type="Proteomes" id="UP001501736"/>
    </source>
</evidence>
<evidence type="ECO:0000259" key="4">
    <source>
        <dbReference type="Pfam" id="PF13472"/>
    </source>
</evidence>
<evidence type="ECO:0000256" key="3">
    <source>
        <dbReference type="SAM" id="MobiDB-lite"/>
    </source>
</evidence>
<comment type="caution">
    <text evidence="5">The sequence shown here is derived from an EMBL/GenBank/DDBJ whole genome shotgun (WGS) entry which is preliminary data.</text>
</comment>
<evidence type="ECO:0000256" key="1">
    <source>
        <dbReference type="ARBA" id="ARBA00008668"/>
    </source>
</evidence>
<proteinExistence type="inferred from homology"/>
<feature type="domain" description="SGNH hydrolase-type esterase" evidence="4">
    <location>
        <begin position="84"/>
        <end position="266"/>
    </location>
</feature>
<dbReference type="Pfam" id="PF13472">
    <property type="entry name" value="Lipase_GDSL_2"/>
    <property type="match status" value="1"/>
</dbReference>
<dbReference type="PROSITE" id="PS51318">
    <property type="entry name" value="TAT"/>
    <property type="match status" value="1"/>
</dbReference>
<accession>A0ABP6RFV4</accession>
<dbReference type="CDD" id="cd01821">
    <property type="entry name" value="Rhamnogalacturan_acetylesterase_like"/>
    <property type="match status" value="1"/>
</dbReference>
<keyword evidence="6" id="KW-1185">Reference proteome</keyword>
<feature type="compositionally biased region" description="Low complexity" evidence="3">
    <location>
        <begin position="28"/>
        <end position="57"/>
    </location>
</feature>
<keyword evidence="2" id="KW-0378">Hydrolase</keyword>
<name>A0ABP6RFV4_9MICC</name>
<evidence type="ECO:0000256" key="2">
    <source>
        <dbReference type="ARBA" id="ARBA00022801"/>
    </source>
</evidence>
<dbReference type="Proteomes" id="UP001501736">
    <property type="component" value="Unassembled WGS sequence"/>
</dbReference>
<organism evidence="5 6">
    <name type="scientific">Nesterenkonia halobia</name>
    <dbReference type="NCBI Taxonomy" id="37922"/>
    <lineage>
        <taxon>Bacteria</taxon>
        <taxon>Bacillati</taxon>
        <taxon>Actinomycetota</taxon>
        <taxon>Actinomycetes</taxon>
        <taxon>Micrococcales</taxon>
        <taxon>Micrococcaceae</taxon>
        <taxon>Nesterenkonia</taxon>
    </lineage>
</organism>
<dbReference type="Gene3D" id="3.40.50.1110">
    <property type="entry name" value="SGNH hydrolase"/>
    <property type="match status" value="1"/>
</dbReference>
<dbReference type="InterPro" id="IPR013830">
    <property type="entry name" value="SGNH_hydro"/>
</dbReference>
<reference evidence="6" key="1">
    <citation type="journal article" date="2019" name="Int. J. Syst. Evol. Microbiol.">
        <title>The Global Catalogue of Microorganisms (GCM) 10K type strain sequencing project: providing services to taxonomists for standard genome sequencing and annotation.</title>
        <authorList>
            <consortium name="The Broad Institute Genomics Platform"/>
            <consortium name="The Broad Institute Genome Sequencing Center for Infectious Disease"/>
            <person name="Wu L."/>
            <person name="Ma J."/>
        </authorList>
    </citation>
    <scope>NUCLEOTIDE SEQUENCE [LARGE SCALE GENOMIC DNA]</scope>
    <source>
        <strain evidence="6">JCM 11483</strain>
    </source>
</reference>
<dbReference type="InterPro" id="IPR037459">
    <property type="entry name" value="RhgT-like"/>
</dbReference>
<dbReference type="RefSeq" id="WP_344721145.1">
    <property type="nucleotide sequence ID" value="NZ_BAAAYG010000009.1"/>
</dbReference>
<dbReference type="SUPFAM" id="SSF52266">
    <property type="entry name" value="SGNH hydrolase"/>
    <property type="match status" value="1"/>
</dbReference>
<dbReference type="InterPro" id="IPR006311">
    <property type="entry name" value="TAT_signal"/>
</dbReference>
<dbReference type="PANTHER" id="PTHR43695">
    <property type="entry name" value="PUTATIVE (AFU_ORTHOLOGUE AFUA_2G17250)-RELATED"/>
    <property type="match status" value="1"/>
</dbReference>
<comment type="similarity">
    <text evidence="1">Belongs to the 'GDSL' lipolytic enzyme family.</text>
</comment>
<gene>
    <name evidence="5" type="ORF">GCM10020260_21260</name>
</gene>
<evidence type="ECO:0000313" key="5">
    <source>
        <dbReference type="EMBL" id="GAA3286466.1"/>
    </source>
</evidence>
<feature type="region of interest" description="Disordered" evidence="3">
    <location>
        <begin position="28"/>
        <end position="82"/>
    </location>
</feature>
<sequence>MDEQTAVTRRTALGALAAGAGVVGLAACAPRGTTPDDAGTAGSAAGDTAPDGASPDDASPDDASGDDAGAEESAGSSRRLVIAGDSTAAEKPDYLYPMAGWGMALPFYTTSRLRVENRAQNGRSSKSFIAEGHLAGIAEDLGGDDVLVIQFGHNDEIPDDARRSTEPWSTFQQMLREHLDVARAAGAEPVLATPTERRRIVDGELVATHGDYPDAVRAVAEEEGVALLDLQRRTLERWRELGPEKSGRCFHSRDGQQDPTHFSVHGAGVVARMVAEGLLDLGVVRSTVFRRLDRAPAEEDLSWDLEEL</sequence>
<dbReference type="EMBL" id="BAAAYG010000009">
    <property type="protein sequence ID" value="GAA3286466.1"/>
    <property type="molecule type" value="Genomic_DNA"/>
</dbReference>